<evidence type="ECO:0000256" key="1">
    <source>
        <dbReference type="SAM" id="MobiDB-lite"/>
    </source>
</evidence>
<name>X1F903_9ZZZZ</name>
<reference evidence="2" key="1">
    <citation type="journal article" date="2014" name="Front. Microbiol.">
        <title>High frequency of phylogenetically diverse reductive dehalogenase-homologous genes in deep subseafloor sedimentary metagenomes.</title>
        <authorList>
            <person name="Kawai M."/>
            <person name="Futagami T."/>
            <person name="Toyoda A."/>
            <person name="Takaki Y."/>
            <person name="Nishi S."/>
            <person name="Hori S."/>
            <person name="Arai W."/>
            <person name="Tsubouchi T."/>
            <person name="Morono Y."/>
            <person name="Uchiyama I."/>
            <person name="Ito T."/>
            <person name="Fujiyama A."/>
            <person name="Inagaki F."/>
            <person name="Takami H."/>
        </authorList>
    </citation>
    <scope>NUCLEOTIDE SEQUENCE</scope>
    <source>
        <strain evidence="2">Expedition CK06-06</strain>
    </source>
</reference>
<dbReference type="AlphaFoldDB" id="X1F903"/>
<sequence length="184" mass="20553">TLDAGLDLKGTFPNGVVALATYNPDFRHIEDIVETIDFTFVERHLPDYRPFFQEGQWYFPPTTSLPSNLFYSRRIGEVDLGVKAFGTLGQHEFGLLDIYGRGGENHFAGNYAYAFGTTGSVRVSAVDRQVPGEPHNLAYGLGTDWYRDFEGGYRFLNASYERSQTEGEGGDGSNVNLWGGMSRR</sequence>
<protein>
    <submittedName>
        <fullName evidence="2">Uncharacterized protein</fullName>
    </submittedName>
</protein>
<evidence type="ECO:0000313" key="2">
    <source>
        <dbReference type="EMBL" id="GAH41427.1"/>
    </source>
</evidence>
<organism evidence="2">
    <name type="scientific">marine sediment metagenome</name>
    <dbReference type="NCBI Taxonomy" id="412755"/>
    <lineage>
        <taxon>unclassified sequences</taxon>
        <taxon>metagenomes</taxon>
        <taxon>ecological metagenomes</taxon>
    </lineage>
</organism>
<feature type="non-terminal residue" evidence="2">
    <location>
        <position position="1"/>
    </location>
</feature>
<feature type="region of interest" description="Disordered" evidence="1">
    <location>
        <begin position="163"/>
        <end position="184"/>
    </location>
</feature>
<gene>
    <name evidence="2" type="ORF">S03H2_24755</name>
</gene>
<comment type="caution">
    <text evidence="2">The sequence shown here is derived from an EMBL/GenBank/DDBJ whole genome shotgun (WGS) entry which is preliminary data.</text>
</comment>
<proteinExistence type="predicted"/>
<accession>X1F903</accession>
<feature type="non-terminal residue" evidence="2">
    <location>
        <position position="184"/>
    </location>
</feature>
<dbReference type="EMBL" id="BARU01013839">
    <property type="protein sequence ID" value="GAH41427.1"/>
    <property type="molecule type" value="Genomic_DNA"/>
</dbReference>